<keyword evidence="3" id="KW-1003">Cell membrane</keyword>
<feature type="compositionally biased region" description="Basic and acidic residues" evidence="13">
    <location>
        <begin position="1296"/>
        <end position="1307"/>
    </location>
</feature>
<comment type="caution">
    <text evidence="16">The sequence shown here is derived from an EMBL/GenBank/DDBJ whole genome shotgun (WGS) entry which is preliminary data.</text>
</comment>
<feature type="transmembrane region" description="Helical" evidence="14">
    <location>
        <begin position="1092"/>
        <end position="1108"/>
    </location>
</feature>
<dbReference type="FunFam" id="3.90.550.10:FF:000139">
    <property type="entry name" value="Chitin synthase 8"/>
    <property type="match status" value="1"/>
</dbReference>
<feature type="region of interest" description="Disordered" evidence="13">
    <location>
        <begin position="1286"/>
        <end position="1318"/>
    </location>
</feature>
<keyword evidence="8" id="KW-0175">Coiled coil</keyword>
<keyword evidence="7 14" id="KW-1133">Transmembrane helix</keyword>
<comment type="similarity">
    <text evidence="11">Belongs to the chitin synthase family. Class IV subfamily.</text>
</comment>
<sequence length="1741" mass="201780">MTNLNDIYDYQRLNGHHYNHHQQQQQQNFRNDSNYYGSQHHHHHQQQNAQHSHHHQRRSHHQLHPHPHPHHHHHFANNGDLDNEFISDNDDNDNDDDNKMIGTGGGGVGGINPIGGNINDIYNRSVIEPTKGWDVFVVTPPEDEDETLSSKWIEKILKFLKLITFLITFIIVLFCAVFSKSIVLFMTSMIRSNRTVPVCAQGIPGLERDKKYVAVYQPDDPERIGWIWSLFLILIFPEFMTLFRSVRICTFKSYRIPSKSIFFTVFAIESIHTLGLVILIFIIFPSLDVVKGAMLTNCLCFIPSILAIFSRREDESKYKTFLDIISMIIQAAAFIIWPIMMQEERIPAPYNPFLIPIVCIMISLGWWENYLDKNSNFNFIQQMAKIKQKFHRTRYFIYIFISIWKVLLIFLSMFACLYYIDGSTSLAIFGKFREAFGQHKILIQRDRSDLLEFANTDQFVGVEGESFEINSRSLASLWLVFMQIVATWLCYVVAKFTLPVTISVLITFCGIHFENRCPLSDFWIPKYLFWFCQEEPFSEFLMKPHAFLWVAWLLSQIWISVHIWNPKCERLATTEKIFVLPMYNSVLIDQSLAMNRRRDDEEIIKSEDINLDSDGTTMQDPSQHYETISDQDDKKKKDKETFSADQIIRIYAVATMWHETTEEMLQMLKSVMRMDEDQCARRNAQKYLRIIDPDYYEFEVHIFFDDAFELCDENDEDMVVNRFVKQFVQVMDTAASYVHQCNIKLKVPKKYPTPYGGRLEWIMPGQNKLIAHLKDKVKIRHRKRWSQVMYMYYLLGHKIMELPIDVNRKAMIAENTYLLTLDGDINFRPHAVQLLVDLMKKNKNLGAACGRIHPVGTGFMYWYQKFEYAIGHWLQKATEHMIGCVLCSPGCFSLFRAKALMDDNVMRKYTTKSEEALHYVQYDQGEDRWLCTLLLQRGYRVEYSAASDAYTHCPEGFGEFYTQRRRWAPSTMANIMDLLCDYKRTVKVNDNISLPYIIYQGMLMVGTILGPGTIFLMLVGAVNAVFRISNWDSFFWNFVPILLFIIVCFLAKNDAQIFVAQILSAAYCLLMMAVFVGQAIQMTEDGLGSPSAIFFLSLTGSFIVAGLLHPQEISCLGPLLLYFLSIPCMYLLLILYSLINLNVVTWGTREVQSKKTKKELEEERKAQEEIKKKSLLGFLNMTNENQEEGSITFNLANLCKCMLFTYPKPNEEAIHLMKIQDQLEDINKKVNQMGKTIEHQHKHHHHHHHGKGSHHHRALGTVNECFTDEEDAVAATSLLDDIVNENRNQSTIKNETGSHKEDDDSKSSMDSNSLRLDDDDRIELRNERDESLNPYWIEDKDLKNGEVAYLHPAEIQFWKDLIEKYLFPIEQNKDHQARVASDLKELRNRVFFGFFMLNALFVLSVFLLQLNKEILHVDWPLGVRENITINPDTNEFIVEKEYLELEPIGLVFVIFFGSILIIQFVGMLFHRFATLSHILASVELSWCSPKIEDMSEDAFIDKNAVQIARHLQRLRGIDEDDKSSEESPYGNRVEKRKTIYNLEKRMKKPRTIGTLDVAFRKRFLNISNNINEDTPILGGIRSKEHFLALQRRKNTLIDDDQPIVSNNRNNNTGMQTLGAKNEFVRNIRQRSTLDTKRPSKGPAPNPPPPPQLPPSSALISTSNQYGIQNPSFNKNESENDDIDDIDGDGMNVGGHTSSSRAMNLSIYGSNNPITTTTITNTRNKPPNLRQKNRNNDLNSEL</sequence>
<dbReference type="InterPro" id="IPR004835">
    <property type="entry name" value="Chitin_synth"/>
</dbReference>
<dbReference type="InterPro" id="IPR029044">
    <property type="entry name" value="Nucleotide-diphossugar_trans"/>
</dbReference>
<feature type="region of interest" description="Disordered" evidence="13">
    <location>
        <begin position="1600"/>
        <end position="1741"/>
    </location>
</feature>
<feature type="compositionally biased region" description="Polar residues" evidence="13">
    <location>
        <begin position="1657"/>
        <end position="1674"/>
    </location>
</feature>
<keyword evidence="5" id="KW-0808">Transferase</keyword>
<evidence type="ECO:0000259" key="15">
    <source>
        <dbReference type="Pfam" id="PF23000"/>
    </source>
</evidence>
<accession>A0A922KVZ3</accession>
<feature type="compositionally biased region" description="Basic residues" evidence="13">
    <location>
        <begin position="1240"/>
        <end position="1257"/>
    </location>
</feature>
<evidence type="ECO:0000256" key="4">
    <source>
        <dbReference type="ARBA" id="ARBA00022676"/>
    </source>
</evidence>
<dbReference type="Gene3D" id="3.90.550.10">
    <property type="entry name" value="Spore Coat Polysaccharide Biosynthesis Protein SpsA, Chain A"/>
    <property type="match status" value="1"/>
</dbReference>
<evidence type="ECO:0000256" key="13">
    <source>
        <dbReference type="SAM" id="MobiDB-lite"/>
    </source>
</evidence>
<feature type="region of interest" description="Disordered" evidence="13">
    <location>
        <begin position="611"/>
        <end position="637"/>
    </location>
</feature>
<feature type="transmembrane region" description="Helical" evidence="14">
    <location>
        <begin position="1390"/>
        <end position="1410"/>
    </location>
</feature>
<evidence type="ECO:0000313" key="17">
    <source>
        <dbReference type="Proteomes" id="UP000790347"/>
    </source>
</evidence>
<evidence type="ECO:0000256" key="10">
    <source>
        <dbReference type="ARBA" id="ARBA00023180"/>
    </source>
</evidence>
<feature type="transmembrane region" description="Helical" evidence="14">
    <location>
        <begin position="261"/>
        <end position="284"/>
    </location>
</feature>
<dbReference type="PANTHER" id="PTHR22914:SF42">
    <property type="entry name" value="CHITIN SYNTHASE"/>
    <property type="match status" value="1"/>
</dbReference>
<feature type="compositionally biased region" description="Polar residues" evidence="13">
    <location>
        <begin position="1694"/>
        <end position="1709"/>
    </location>
</feature>
<dbReference type="GO" id="GO:0006031">
    <property type="term" value="P:chitin biosynthetic process"/>
    <property type="evidence" value="ECO:0007669"/>
    <property type="project" value="TreeGrafter"/>
</dbReference>
<feature type="compositionally biased region" description="Low complexity" evidence="13">
    <location>
        <begin position="1710"/>
        <end position="1727"/>
    </location>
</feature>
<feature type="compositionally biased region" description="Polar residues" evidence="13">
    <location>
        <begin position="1603"/>
        <end position="1615"/>
    </location>
</feature>
<feature type="compositionally biased region" description="Acidic residues" evidence="13">
    <location>
        <begin position="1678"/>
        <end position="1687"/>
    </location>
</feature>
<evidence type="ECO:0000256" key="12">
    <source>
        <dbReference type="ARBA" id="ARBA00048014"/>
    </source>
</evidence>
<feature type="transmembrane region" description="Helical" evidence="14">
    <location>
        <begin position="997"/>
        <end position="1022"/>
    </location>
</feature>
<dbReference type="Proteomes" id="UP000790347">
    <property type="component" value="Unassembled WGS sequence"/>
</dbReference>
<evidence type="ECO:0000313" key="16">
    <source>
        <dbReference type="EMBL" id="KAH9491243.1"/>
    </source>
</evidence>
<keyword evidence="4" id="KW-0328">Glycosyltransferase</keyword>
<keyword evidence="6 14" id="KW-0812">Transmembrane</keyword>
<feature type="transmembrane region" description="Helical" evidence="14">
    <location>
        <begin position="1034"/>
        <end position="1052"/>
    </location>
</feature>
<keyword evidence="17" id="KW-1185">Reference proteome</keyword>
<feature type="transmembrane region" description="Helical" evidence="14">
    <location>
        <begin position="226"/>
        <end position="249"/>
    </location>
</feature>
<feature type="transmembrane region" description="Helical" evidence="14">
    <location>
        <begin position="546"/>
        <end position="564"/>
    </location>
</feature>
<dbReference type="GO" id="GO:0004100">
    <property type="term" value="F:chitin synthase activity"/>
    <property type="evidence" value="ECO:0007669"/>
    <property type="project" value="UniProtKB-EC"/>
</dbReference>
<feature type="compositionally biased region" description="Acidic residues" evidence="13">
    <location>
        <begin position="81"/>
        <end position="96"/>
    </location>
</feature>
<evidence type="ECO:0000256" key="3">
    <source>
        <dbReference type="ARBA" id="ARBA00022475"/>
    </source>
</evidence>
<keyword evidence="10" id="KW-0325">Glycoprotein</keyword>
<feature type="transmembrane region" description="Helical" evidence="14">
    <location>
        <begin position="1058"/>
        <end position="1080"/>
    </location>
</feature>
<reference evidence="16" key="2">
    <citation type="journal article" date="2022" name="Res Sq">
        <title>Comparative Genomics Reveals Insights into the Divergent Evolution of Astigmatic Mites and Household Pest Adaptations.</title>
        <authorList>
            <person name="Xiong Q."/>
            <person name="Wan A.T.-Y."/>
            <person name="Liu X.-Y."/>
            <person name="Fung C.S.-H."/>
            <person name="Xiao X."/>
            <person name="Malainual N."/>
            <person name="Hou J."/>
            <person name="Wang L."/>
            <person name="Wang M."/>
            <person name="Yang K."/>
            <person name="Cui Y."/>
            <person name="Leung E."/>
            <person name="Nong W."/>
            <person name="Shin S.-K."/>
            <person name="Au S."/>
            <person name="Jeong K.Y."/>
            <person name="Chew F.T."/>
            <person name="Hui J."/>
            <person name="Leung T.F."/>
            <person name="Tungtrongchitr A."/>
            <person name="Zhong N."/>
            <person name="Liu Z."/>
            <person name="Tsui S."/>
        </authorList>
    </citation>
    <scope>NUCLEOTIDE SEQUENCE</scope>
    <source>
        <strain evidence="16">Derf</strain>
        <tissue evidence="16">Whole organism</tissue>
    </source>
</reference>
<feature type="compositionally biased region" description="Pro residues" evidence="13">
    <location>
        <begin position="1641"/>
        <end position="1653"/>
    </location>
</feature>
<evidence type="ECO:0000256" key="7">
    <source>
        <dbReference type="ARBA" id="ARBA00022989"/>
    </source>
</evidence>
<feature type="transmembrane region" description="Helical" evidence="14">
    <location>
        <begin position="395"/>
        <end position="420"/>
    </location>
</feature>
<feature type="compositionally biased region" description="Basic residues" evidence="13">
    <location>
        <begin position="39"/>
        <end position="75"/>
    </location>
</feature>
<feature type="transmembrane region" description="Helical" evidence="14">
    <location>
        <begin position="1448"/>
        <end position="1469"/>
    </location>
</feature>
<organism evidence="16 17">
    <name type="scientific">Dermatophagoides farinae</name>
    <name type="common">American house dust mite</name>
    <dbReference type="NCBI Taxonomy" id="6954"/>
    <lineage>
        <taxon>Eukaryota</taxon>
        <taxon>Metazoa</taxon>
        <taxon>Ecdysozoa</taxon>
        <taxon>Arthropoda</taxon>
        <taxon>Chelicerata</taxon>
        <taxon>Arachnida</taxon>
        <taxon>Acari</taxon>
        <taxon>Acariformes</taxon>
        <taxon>Sarcoptiformes</taxon>
        <taxon>Astigmata</taxon>
        <taxon>Psoroptidia</taxon>
        <taxon>Analgoidea</taxon>
        <taxon>Pyroglyphidae</taxon>
        <taxon>Dermatophagoidinae</taxon>
        <taxon>Dermatophagoides</taxon>
    </lineage>
</organism>
<evidence type="ECO:0000256" key="8">
    <source>
        <dbReference type="ARBA" id="ARBA00023054"/>
    </source>
</evidence>
<feature type="region of interest" description="Disordered" evidence="13">
    <location>
        <begin position="1237"/>
        <end position="1257"/>
    </location>
</feature>
<keyword evidence="9 14" id="KW-0472">Membrane</keyword>
<dbReference type="GO" id="GO:0005886">
    <property type="term" value="C:plasma membrane"/>
    <property type="evidence" value="ECO:0007669"/>
    <property type="project" value="UniProtKB-SubCell"/>
</dbReference>
<feature type="transmembrane region" description="Helical" evidence="14">
    <location>
        <begin position="290"/>
        <end position="309"/>
    </location>
</feature>
<feature type="transmembrane region" description="Helical" evidence="14">
    <location>
        <begin position="353"/>
        <end position="371"/>
    </location>
</feature>
<comment type="catalytic activity">
    <reaction evidence="12">
        <text>[(1-&gt;4)-N-acetyl-beta-D-glucosaminyl](n) + UDP-N-acetyl-alpha-D-glucosamine = [(1-&gt;4)-N-acetyl-beta-D-glucosaminyl](n+1) + UDP + H(+)</text>
        <dbReference type="Rhea" id="RHEA:16637"/>
        <dbReference type="Rhea" id="RHEA-COMP:9593"/>
        <dbReference type="Rhea" id="RHEA-COMP:9595"/>
        <dbReference type="ChEBI" id="CHEBI:15378"/>
        <dbReference type="ChEBI" id="CHEBI:17029"/>
        <dbReference type="ChEBI" id="CHEBI:57705"/>
        <dbReference type="ChEBI" id="CHEBI:58223"/>
        <dbReference type="EC" id="2.4.1.16"/>
    </reaction>
</comment>
<evidence type="ECO:0000256" key="2">
    <source>
        <dbReference type="ARBA" id="ARBA00012543"/>
    </source>
</evidence>
<evidence type="ECO:0000256" key="1">
    <source>
        <dbReference type="ARBA" id="ARBA00004651"/>
    </source>
</evidence>
<dbReference type="CDD" id="cd04190">
    <property type="entry name" value="Chitin_synth_C"/>
    <property type="match status" value="1"/>
</dbReference>
<dbReference type="SUPFAM" id="SSF53448">
    <property type="entry name" value="Nucleotide-diphospho-sugar transferases"/>
    <property type="match status" value="1"/>
</dbReference>
<protein>
    <recommendedName>
        <fullName evidence="2">chitin synthase</fullName>
        <ecNumber evidence="2">2.4.1.16</ecNumber>
    </recommendedName>
</protein>
<name>A0A922KVZ3_DERFA</name>
<evidence type="ECO:0000256" key="9">
    <source>
        <dbReference type="ARBA" id="ARBA00023136"/>
    </source>
</evidence>
<evidence type="ECO:0000256" key="11">
    <source>
        <dbReference type="ARBA" id="ARBA00046329"/>
    </source>
</evidence>
<dbReference type="Pfam" id="PF03142">
    <property type="entry name" value="Chitin_synth_2"/>
    <property type="match status" value="1"/>
</dbReference>
<dbReference type="Pfam" id="PF23000">
    <property type="entry name" value="ChitinSynthase_IV_N"/>
    <property type="match status" value="1"/>
</dbReference>
<feature type="region of interest" description="Disordered" evidence="13">
    <location>
        <begin position="19"/>
        <end position="104"/>
    </location>
</feature>
<feature type="transmembrane region" description="Helical" evidence="14">
    <location>
        <begin position="321"/>
        <end position="341"/>
    </location>
</feature>
<dbReference type="EMBL" id="ASGP02000009">
    <property type="protein sequence ID" value="KAH9491243.1"/>
    <property type="molecule type" value="Genomic_DNA"/>
</dbReference>
<gene>
    <name evidence="16" type="primary">chs-2_2</name>
    <name evidence="16" type="ORF">DERF_015975</name>
</gene>
<feature type="transmembrane region" description="Helical" evidence="14">
    <location>
        <begin position="1120"/>
        <end position="1139"/>
    </location>
</feature>
<evidence type="ECO:0000256" key="6">
    <source>
        <dbReference type="ARBA" id="ARBA00022692"/>
    </source>
</evidence>
<feature type="compositionally biased region" description="Polar residues" evidence="13">
    <location>
        <begin position="1286"/>
        <end position="1295"/>
    </location>
</feature>
<comment type="subcellular location">
    <subcellularLocation>
        <location evidence="1">Cell membrane</location>
        <topology evidence="1">Multi-pass membrane protein</topology>
    </subcellularLocation>
</comment>
<evidence type="ECO:0000256" key="5">
    <source>
        <dbReference type="ARBA" id="ARBA00022679"/>
    </source>
</evidence>
<feature type="domain" description="Chitin synthase chs-1/2 N-terminal putative transporter" evidence="15">
    <location>
        <begin position="150"/>
        <end position="556"/>
    </location>
</feature>
<feature type="transmembrane region" description="Helical" evidence="14">
    <location>
        <begin position="159"/>
        <end position="179"/>
    </location>
</feature>
<feature type="compositionally biased region" description="Polar residues" evidence="13">
    <location>
        <begin position="613"/>
        <end position="628"/>
    </location>
</feature>
<dbReference type="PANTHER" id="PTHR22914">
    <property type="entry name" value="CHITIN SYNTHASE"/>
    <property type="match status" value="1"/>
</dbReference>
<evidence type="ECO:0000256" key="14">
    <source>
        <dbReference type="SAM" id="Phobius"/>
    </source>
</evidence>
<reference evidence="16" key="1">
    <citation type="submission" date="2013-05" db="EMBL/GenBank/DDBJ databases">
        <authorList>
            <person name="Yim A.K.Y."/>
            <person name="Chan T.F."/>
            <person name="Ji K.M."/>
            <person name="Liu X.Y."/>
            <person name="Zhou J.W."/>
            <person name="Li R.Q."/>
            <person name="Yang K.Y."/>
            <person name="Li J."/>
            <person name="Li M."/>
            <person name="Law P.T.W."/>
            <person name="Wu Y.L."/>
            <person name="Cai Z.L."/>
            <person name="Qin H."/>
            <person name="Bao Y."/>
            <person name="Leung R.K.K."/>
            <person name="Ng P.K.S."/>
            <person name="Zou J."/>
            <person name="Zhong X.J."/>
            <person name="Ran P.X."/>
            <person name="Zhong N.S."/>
            <person name="Liu Z.G."/>
            <person name="Tsui S.K.W."/>
        </authorList>
    </citation>
    <scope>NUCLEOTIDE SEQUENCE</scope>
    <source>
        <strain evidence="16">Derf</strain>
        <tissue evidence="16">Whole organism</tissue>
    </source>
</reference>
<dbReference type="EC" id="2.4.1.16" evidence="2"/>
<dbReference type="InterPro" id="IPR055120">
    <property type="entry name" value="Chs-1/2_IV_N"/>
</dbReference>
<proteinExistence type="inferred from homology"/>